<keyword evidence="4" id="KW-1185">Reference proteome</keyword>
<accession>A0ABD5S403</accession>
<proteinExistence type="predicted"/>
<dbReference type="EMBL" id="JBHSWU010001009">
    <property type="protein sequence ID" value="MFC6726289.1"/>
    <property type="molecule type" value="Genomic_DNA"/>
</dbReference>
<dbReference type="AlphaFoldDB" id="A0ABD5S403"/>
<keyword evidence="1" id="KW-0414">Isoprene biosynthesis</keyword>
<dbReference type="PANTHER" id="PTHR42870:SF6">
    <property type="entry name" value="ACETYL-COA C-ACYLTRANSFERASE"/>
    <property type="match status" value="1"/>
</dbReference>
<name>A0ABD5S403_9EURY</name>
<dbReference type="InterPro" id="IPR016039">
    <property type="entry name" value="Thiolase-like"/>
</dbReference>
<protein>
    <submittedName>
        <fullName evidence="3">3-ketoacyl-CoA thiolase</fullName>
    </submittedName>
</protein>
<evidence type="ECO:0000313" key="4">
    <source>
        <dbReference type="Proteomes" id="UP001596328"/>
    </source>
</evidence>
<evidence type="ECO:0000256" key="1">
    <source>
        <dbReference type="ARBA" id="ARBA00023229"/>
    </source>
</evidence>
<dbReference type="InterPro" id="IPR055140">
    <property type="entry name" value="Thiolase_C_2"/>
</dbReference>
<evidence type="ECO:0000259" key="2">
    <source>
        <dbReference type="Pfam" id="PF22691"/>
    </source>
</evidence>
<feature type="domain" description="Thiolase C-terminal" evidence="2">
    <location>
        <begin position="2"/>
        <end position="63"/>
    </location>
</feature>
<evidence type="ECO:0000313" key="3">
    <source>
        <dbReference type="EMBL" id="MFC6726289.1"/>
    </source>
</evidence>
<feature type="non-terminal residue" evidence="3">
    <location>
        <position position="1"/>
    </location>
</feature>
<sequence>PRGGLLGCGHPLGATGISQAIEVYRQFTGDVPDARRVKDDPETGLIHNLSGSASVHSVMVLERERP</sequence>
<comment type="caution">
    <text evidence="3">The sequence shown here is derived from an EMBL/GenBank/DDBJ whole genome shotgun (WGS) entry which is preliminary data.</text>
</comment>
<gene>
    <name evidence="3" type="ORF">ACFQE1_18355</name>
</gene>
<dbReference type="SUPFAM" id="SSF53901">
    <property type="entry name" value="Thiolase-like"/>
    <property type="match status" value="1"/>
</dbReference>
<reference evidence="3 4" key="1">
    <citation type="journal article" date="2019" name="Int. J. Syst. Evol. Microbiol.">
        <title>The Global Catalogue of Microorganisms (GCM) 10K type strain sequencing project: providing services to taxonomists for standard genome sequencing and annotation.</title>
        <authorList>
            <consortium name="The Broad Institute Genomics Platform"/>
            <consortium name="The Broad Institute Genome Sequencing Center for Infectious Disease"/>
            <person name="Wu L."/>
            <person name="Ma J."/>
        </authorList>
    </citation>
    <scope>NUCLEOTIDE SEQUENCE [LARGE SCALE GENOMIC DNA]</scope>
    <source>
        <strain evidence="3 4">NBRC 111368</strain>
    </source>
</reference>
<dbReference type="GO" id="GO:0008299">
    <property type="term" value="P:isoprenoid biosynthetic process"/>
    <property type="evidence" value="ECO:0007669"/>
    <property type="project" value="UniProtKB-KW"/>
</dbReference>
<organism evidence="3 4">
    <name type="scientific">Halobium palmae</name>
    <dbReference type="NCBI Taxonomy" id="1776492"/>
    <lineage>
        <taxon>Archaea</taxon>
        <taxon>Methanobacteriati</taxon>
        <taxon>Methanobacteriota</taxon>
        <taxon>Stenosarchaea group</taxon>
        <taxon>Halobacteria</taxon>
        <taxon>Halobacteriales</taxon>
        <taxon>Haloferacaceae</taxon>
        <taxon>Halobium</taxon>
    </lineage>
</organism>
<dbReference type="PANTHER" id="PTHR42870">
    <property type="entry name" value="ACETYL-COA C-ACETYLTRANSFERASE"/>
    <property type="match status" value="1"/>
</dbReference>
<dbReference type="Pfam" id="PF22691">
    <property type="entry name" value="Thiolase_C_1"/>
    <property type="match status" value="1"/>
</dbReference>
<dbReference type="Gene3D" id="3.40.47.10">
    <property type="match status" value="1"/>
</dbReference>
<dbReference type="Proteomes" id="UP001596328">
    <property type="component" value="Unassembled WGS sequence"/>
</dbReference>